<dbReference type="InterPro" id="IPR023194">
    <property type="entry name" value="eIF3-like_dom_sf"/>
</dbReference>
<keyword evidence="2 4" id="KW-0396">Initiation factor</keyword>
<dbReference type="GO" id="GO:0003743">
    <property type="term" value="F:translation initiation factor activity"/>
    <property type="evidence" value="ECO:0007669"/>
    <property type="project" value="UniProtKB-UniRule"/>
</dbReference>
<dbReference type="HAMAP" id="MF_03009">
    <property type="entry name" value="eIF3j"/>
    <property type="match status" value="1"/>
</dbReference>
<name>A0A0N0NLY6_9EURO</name>
<dbReference type="STRING" id="1664694.A0A0N0NLY6"/>
<dbReference type="Pfam" id="PF08597">
    <property type="entry name" value="eIF3_subunit"/>
    <property type="match status" value="1"/>
</dbReference>
<comment type="caution">
    <text evidence="6">The sequence shown here is derived from an EMBL/GenBank/DDBJ whole genome shotgun (WGS) entry which is preliminary data.</text>
</comment>
<organism evidence="6 7">
    <name type="scientific">Cyphellophora attinorum</name>
    <dbReference type="NCBI Taxonomy" id="1664694"/>
    <lineage>
        <taxon>Eukaryota</taxon>
        <taxon>Fungi</taxon>
        <taxon>Dikarya</taxon>
        <taxon>Ascomycota</taxon>
        <taxon>Pezizomycotina</taxon>
        <taxon>Eurotiomycetes</taxon>
        <taxon>Chaetothyriomycetidae</taxon>
        <taxon>Chaetothyriales</taxon>
        <taxon>Cyphellophoraceae</taxon>
        <taxon>Cyphellophora</taxon>
    </lineage>
</organism>
<evidence type="ECO:0000256" key="4">
    <source>
        <dbReference type="HAMAP-Rule" id="MF_03009"/>
    </source>
</evidence>
<keyword evidence="7" id="KW-1185">Reference proteome</keyword>
<evidence type="ECO:0000256" key="2">
    <source>
        <dbReference type="ARBA" id="ARBA00022540"/>
    </source>
</evidence>
<feature type="compositionally biased region" description="Acidic residues" evidence="5">
    <location>
        <begin position="100"/>
        <end position="110"/>
    </location>
</feature>
<dbReference type="AlphaFoldDB" id="A0A0N0NLY6"/>
<dbReference type="GO" id="GO:0001732">
    <property type="term" value="P:formation of cytoplasmic translation initiation complex"/>
    <property type="evidence" value="ECO:0007669"/>
    <property type="project" value="UniProtKB-UniRule"/>
</dbReference>
<gene>
    <name evidence="4" type="primary">HCR1</name>
    <name evidence="6" type="ORF">AB675_3464</name>
</gene>
<protein>
    <recommendedName>
        <fullName evidence="4">Eukaryotic translation initiation factor 3 subunit J</fullName>
        <shortName evidence="4">eIF3j</shortName>
    </recommendedName>
    <alternativeName>
        <fullName evidence="4">Eukaryotic translation initiation factor 3 30 kDa subunit homolog</fullName>
        <shortName evidence="4">eIF-3 30 kDa subunit homolog</shortName>
    </alternativeName>
</protein>
<proteinExistence type="inferred from homology"/>
<evidence type="ECO:0000256" key="5">
    <source>
        <dbReference type="SAM" id="MobiDB-lite"/>
    </source>
</evidence>
<dbReference type="Proteomes" id="UP000038010">
    <property type="component" value="Unassembled WGS sequence"/>
</dbReference>
<comment type="function">
    <text evidence="4">Component of the eukaryotic translation initiation factor 3 (eIF-3) complex, which is involved in protein synthesis of a specialized repertoire of mRNAs and, together with other initiation factors, stimulates binding of mRNA and methionyl-tRNAi to the 40S ribosome. The eIF-3 complex specifically targets and initiates translation of a subset of mRNAs involved in cell proliferation.</text>
</comment>
<reference evidence="6 7" key="1">
    <citation type="submission" date="2015-06" db="EMBL/GenBank/DDBJ databases">
        <title>Draft genome of the ant-associated black yeast Phialophora attae CBS 131958.</title>
        <authorList>
            <person name="Moreno L.F."/>
            <person name="Stielow B.J."/>
            <person name="de Hoog S."/>
            <person name="Vicente V.A."/>
            <person name="Weiss V.A."/>
            <person name="de Vries M."/>
            <person name="Cruz L.M."/>
            <person name="Souza E.M."/>
        </authorList>
    </citation>
    <scope>NUCLEOTIDE SEQUENCE [LARGE SCALE GENOMIC DNA]</scope>
    <source>
        <strain evidence="6 7">CBS 131958</strain>
    </source>
</reference>
<evidence type="ECO:0000313" key="7">
    <source>
        <dbReference type="Proteomes" id="UP000038010"/>
    </source>
</evidence>
<evidence type="ECO:0000256" key="1">
    <source>
        <dbReference type="ARBA" id="ARBA00022490"/>
    </source>
</evidence>
<evidence type="ECO:0000256" key="3">
    <source>
        <dbReference type="ARBA" id="ARBA00022917"/>
    </source>
</evidence>
<feature type="compositionally biased region" description="Acidic residues" evidence="5">
    <location>
        <begin position="39"/>
        <end position="56"/>
    </location>
</feature>
<accession>A0A0N0NLY6</accession>
<dbReference type="GO" id="GO:0033290">
    <property type="term" value="C:eukaryotic 48S preinitiation complex"/>
    <property type="evidence" value="ECO:0007669"/>
    <property type="project" value="UniProtKB-UniRule"/>
</dbReference>
<feature type="compositionally biased region" description="Basic and acidic residues" evidence="5">
    <location>
        <begin position="57"/>
        <end position="71"/>
    </location>
</feature>
<comment type="similarity">
    <text evidence="4">Belongs to the eIF-3 subunit J family.</text>
</comment>
<keyword evidence="3 4" id="KW-0648">Protein biosynthesis</keyword>
<sequence length="280" mass="30575">MPPKQSWDESSDETSSEEETAPPQRVVPVAATARKHFDDEEDSDAPDNWDDEDSEEEREKAKKAAETKAKADAIAAANKKPKAVRIEEHREAARRRRAMEDEESSDEETEAEKRARLKAQEKEADLSHAEALIGDVDARNNKKASNKASVIADPSNPGQAIDLSKLPLFQPKTKGGFDQLSEAITPLIRAQTSKAHFPLWMPNFAKGICQDMNSVDIKKVASALTALSNEKLKAEKAADGTGKKTKAVKSKTTLAADRGIGAGRADTKAYDEELSDGDFM</sequence>
<dbReference type="GO" id="GO:0005852">
    <property type="term" value="C:eukaryotic translation initiation factor 3 complex"/>
    <property type="evidence" value="ECO:0007669"/>
    <property type="project" value="UniProtKB-UniRule"/>
</dbReference>
<dbReference type="PANTHER" id="PTHR21681:SF0">
    <property type="entry name" value="EUKARYOTIC TRANSLATION INITIATION FACTOR 3 SUBUNIT J"/>
    <property type="match status" value="1"/>
</dbReference>
<dbReference type="GO" id="GO:0016282">
    <property type="term" value="C:eukaryotic 43S preinitiation complex"/>
    <property type="evidence" value="ECO:0007669"/>
    <property type="project" value="UniProtKB-UniRule"/>
</dbReference>
<feature type="region of interest" description="Disordered" evidence="5">
    <location>
        <begin position="1"/>
        <end position="126"/>
    </location>
</feature>
<dbReference type="PANTHER" id="PTHR21681">
    <property type="entry name" value="EUKARYOTIC TRANSLATION INITIATION FACTOR 3 SUBUNIT J"/>
    <property type="match status" value="1"/>
</dbReference>
<keyword evidence="1 4" id="KW-0963">Cytoplasm</keyword>
<dbReference type="EMBL" id="LFJN01000014">
    <property type="protein sequence ID" value="KPI39841.1"/>
    <property type="molecule type" value="Genomic_DNA"/>
</dbReference>
<feature type="compositionally biased region" description="Acidic residues" evidence="5">
    <location>
        <begin position="9"/>
        <end position="20"/>
    </location>
</feature>
<dbReference type="InterPro" id="IPR013906">
    <property type="entry name" value="eIF3j"/>
</dbReference>
<dbReference type="OrthoDB" id="20381at2759"/>
<dbReference type="VEuPathDB" id="FungiDB:AB675_3464"/>
<comment type="subcellular location">
    <subcellularLocation>
        <location evidence="4">Cytoplasm</location>
    </subcellularLocation>
</comment>
<dbReference type="GeneID" id="28735396"/>
<dbReference type="Gene3D" id="1.10.246.60">
    <property type="entry name" value="Eukaryotic translation initiation factor 3 like domains"/>
    <property type="match status" value="1"/>
</dbReference>
<comment type="subunit">
    <text evidence="4">Component of the eukaryotic translation initiation factor 3 (eIF-3) complex.</text>
</comment>
<feature type="compositionally biased region" description="Basic and acidic residues" evidence="5">
    <location>
        <begin position="111"/>
        <end position="126"/>
    </location>
</feature>
<dbReference type="RefSeq" id="XP_017999804.1">
    <property type="nucleotide sequence ID" value="XM_018143516.1"/>
</dbReference>
<evidence type="ECO:0000313" key="6">
    <source>
        <dbReference type="EMBL" id="KPI39841.1"/>
    </source>
</evidence>